<dbReference type="SUPFAM" id="SSF159238">
    <property type="entry name" value="SO1590-like"/>
    <property type="match status" value="1"/>
</dbReference>
<dbReference type="EMBL" id="CP017157">
    <property type="protein sequence ID" value="AOP50420.1"/>
    <property type="molecule type" value="Genomic_DNA"/>
</dbReference>
<gene>
    <name evidence="1" type="ORF">SL103_32860</name>
</gene>
<organism evidence="1 2">
    <name type="scientific">Streptomyces lydicus</name>
    <dbReference type="NCBI Taxonomy" id="47763"/>
    <lineage>
        <taxon>Bacteria</taxon>
        <taxon>Bacillati</taxon>
        <taxon>Actinomycetota</taxon>
        <taxon>Actinomycetes</taxon>
        <taxon>Kitasatosporales</taxon>
        <taxon>Streptomycetaceae</taxon>
        <taxon>Streptomyces</taxon>
    </lineage>
</organism>
<proteinExistence type="predicted"/>
<dbReference type="KEGG" id="slc:SL103_32860"/>
<evidence type="ECO:0008006" key="3">
    <source>
        <dbReference type="Google" id="ProtNLM"/>
    </source>
</evidence>
<accession>A0A1D7VUJ1</accession>
<dbReference type="Gene3D" id="2.40.350.10">
    <property type="entry name" value="SO1590-like"/>
    <property type="match status" value="1"/>
</dbReference>
<dbReference type="OrthoDB" id="7947478at2"/>
<dbReference type="RefSeq" id="WP_069572589.1">
    <property type="nucleotide sequence ID" value="NZ_CP017157.1"/>
</dbReference>
<protein>
    <recommendedName>
        <fullName evidence="3">DUF3224 domain-containing protein</fullName>
    </recommendedName>
</protein>
<reference evidence="1 2" key="1">
    <citation type="submission" date="2016-09" db="EMBL/GenBank/DDBJ databases">
        <title>Complete genome sequencing of Streptomyces lydicus 103 and metabolic pathways analysis of antibiotic biosynthesis.</title>
        <authorList>
            <person name="Jia N."/>
            <person name="Ding M.-Z."/>
            <person name="Gao F."/>
            <person name="Yuan Y.-J."/>
        </authorList>
    </citation>
    <scope>NUCLEOTIDE SEQUENCE [LARGE SCALE GENOMIC DNA]</scope>
    <source>
        <strain evidence="1 2">103</strain>
    </source>
</reference>
<dbReference type="AlphaFoldDB" id="A0A1D7VUJ1"/>
<name>A0A1D7VUJ1_9ACTN</name>
<dbReference type="Pfam" id="PF11528">
    <property type="entry name" value="DUF3224"/>
    <property type="match status" value="1"/>
</dbReference>
<sequence>MPTRTTGHFTFANWEERTVSPGEASPTLACASVTNAYSGGITAPGTTCEYVIVYRTDKTGTFTGMQVLAGSLDGREGAFAVEERGGFDAEGTVHCAFEVVAGSGTGELAGLGGTGSYTARQGEPSVAYTFDYHLPTPPATGSTRSVTGSTPSVTD</sequence>
<dbReference type="Proteomes" id="UP000094094">
    <property type="component" value="Chromosome"/>
</dbReference>
<dbReference type="InterPro" id="IPR023159">
    <property type="entry name" value="SO1590-like_sf"/>
</dbReference>
<dbReference type="InterPro" id="IPR021607">
    <property type="entry name" value="DUF3224"/>
</dbReference>
<evidence type="ECO:0000313" key="2">
    <source>
        <dbReference type="Proteomes" id="UP000094094"/>
    </source>
</evidence>
<evidence type="ECO:0000313" key="1">
    <source>
        <dbReference type="EMBL" id="AOP50420.1"/>
    </source>
</evidence>
<keyword evidence="2" id="KW-1185">Reference proteome</keyword>